<dbReference type="OrthoDB" id="107900at2"/>
<feature type="domain" description="Tyr recombinase" evidence="5">
    <location>
        <begin position="121"/>
        <end position="309"/>
    </location>
</feature>
<evidence type="ECO:0000259" key="6">
    <source>
        <dbReference type="PROSITE" id="PS51900"/>
    </source>
</evidence>
<keyword evidence="3" id="KW-0233">DNA recombination</keyword>
<dbReference type="InterPro" id="IPR002104">
    <property type="entry name" value="Integrase_catalytic"/>
</dbReference>
<evidence type="ECO:0000256" key="2">
    <source>
        <dbReference type="ARBA" id="ARBA00023125"/>
    </source>
</evidence>
<dbReference type="SUPFAM" id="SSF56349">
    <property type="entry name" value="DNA breaking-rejoining enzymes"/>
    <property type="match status" value="1"/>
</dbReference>
<evidence type="ECO:0000256" key="1">
    <source>
        <dbReference type="ARBA" id="ARBA00022908"/>
    </source>
</evidence>
<evidence type="ECO:0000259" key="5">
    <source>
        <dbReference type="PROSITE" id="PS51898"/>
    </source>
</evidence>
<dbReference type="Gene3D" id="1.10.443.10">
    <property type="entry name" value="Intergrase catalytic core"/>
    <property type="match status" value="1"/>
</dbReference>
<dbReference type="InterPro" id="IPR050090">
    <property type="entry name" value="Tyrosine_recombinase_XerCD"/>
</dbReference>
<evidence type="ECO:0000256" key="4">
    <source>
        <dbReference type="PROSITE-ProRule" id="PRU01248"/>
    </source>
</evidence>
<dbReference type="GO" id="GO:0003677">
    <property type="term" value="F:DNA binding"/>
    <property type="evidence" value="ECO:0007669"/>
    <property type="project" value="UniProtKB-UniRule"/>
</dbReference>
<accession>I9AZM3</accession>
<dbReference type="Pfam" id="PF02899">
    <property type="entry name" value="Phage_int_SAM_1"/>
    <property type="match status" value="1"/>
</dbReference>
<dbReference type="PATRIC" id="fig|1149862.3.peg.2452"/>
<dbReference type="CDD" id="cd01182">
    <property type="entry name" value="INT_RitC_C_like"/>
    <property type="match status" value="1"/>
</dbReference>
<keyword evidence="1" id="KW-0229">DNA integration</keyword>
<dbReference type="PROSITE" id="PS51900">
    <property type="entry name" value="CB"/>
    <property type="match status" value="1"/>
</dbReference>
<keyword evidence="2 4" id="KW-0238">DNA-binding</keyword>
<proteinExistence type="predicted"/>
<dbReference type="InterPro" id="IPR013762">
    <property type="entry name" value="Integrase-like_cat_sf"/>
</dbReference>
<reference evidence="7 8" key="1">
    <citation type="journal article" date="2012" name="J. Bacteriol.">
        <title>Draft Genome Sequences for Two Metal-Reducing Pelosinus fermentans Strains Isolated from a Cr(VI)-Contaminated Site and for Type Strain R7.</title>
        <authorList>
            <person name="Brown S.D."/>
            <person name="Podar M."/>
            <person name="Klingeman D.M."/>
            <person name="Johnson C.M."/>
            <person name="Yang Z.K."/>
            <person name="Utturkar S.M."/>
            <person name="Land M.L."/>
            <person name="Mosher J.J."/>
            <person name="Hurt R.A.Jr."/>
            <person name="Phelps T.J."/>
            <person name="Palumbo A.V."/>
            <person name="Arkin A.P."/>
            <person name="Hazen T.C."/>
            <person name="Elias D.A."/>
        </authorList>
    </citation>
    <scope>NUCLEOTIDE SEQUENCE [LARGE SCALE GENOMIC DNA]</scope>
    <source>
        <strain evidence="7 8">B4</strain>
    </source>
</reference>
<dbReference type="PANTHER" id="PTHR30349">
    <property type="entry name" value="PHAGE INTEGRASE-RELATED"/>
    <property type="match status" value="1"/>
</dbReference>
<organism evidence="7 8">
    <name type="scientific">Pelosinus fermentans B4</name>
    <dbReference type="NCBI Taxonomy" id="1149862"/>
    <lineage>
        <taxon>Bacteria</taxon>
        <taxon>Bacillati</taxon>
        <taxon>Bacillota</taxon>
        <taxon>Negativicutes</taxon>
        <taxon>Selenomonadales</taxon>
        <taxon>Sporomusaceae</taxon>
        <taxon>Pelosinus</taxon>
    </lineage>
</organism>
<evidence type="ECO:0000313" key="8">
    <source>
        <dbReference type="Proteomes" id="UP000004324"/>
    </source>
</evidence>
<dbReference type="InterPro" id="IPR011010">
    <property type="entry name" value="DNA_brk_join_enz"/>
</dbReference>
<dbReference type="PROSITE" id="PS51898">
    <property type="entry name" value="TYR_RECOMBINASE"/>
    <property type="match status" value="1"/>
</dbReference>
<dbReference type="Gene3D" id="1.10.150.130">
    <property type="match status" value="1"/>
</dbReference>
<dbReference type="AlphaFoldDB" id="I9AZM3"/>
<dbReference type="InterPro" id="IPR004107">
    <property type="entry name" value="Integrase_SAM-like_N"/>
</dbReference>
<dbReference type="GO" id="GO:0006310">
    <property type="term" value="P:DNA recombination"/>
    <property type="evidence" value="ECO:0007669"/>
    <property type="project" value="UniProtKB-KW"/>
</dbReference>
<dbReference type="Pfam" id="PF00589">
    <property type="entry name" value="Phage_integrase"/>
    <property type="match status" value="1"/>
</dbReference>
<gene>
    <name evidence="7" type="ORF">FB4_3491</name>
</gene>
<dbReference type="RefSeq" id="WP_007934476.1">
    <property type="nucleotide sequence ID" value="NZ_AKVJ01000027.1"/>
</dbReference>
<feature type="domain" description="Core-binding (CB)" evidence="6">
    <location>
        <begin position="4"/>
        <end position="97"/>
    </location>
</feature>
<protein>
    <submittedName>
        <fullName evidence="7">Integrase family protein</fullName>
    </submittedName>
</protein>
<comment type="caution">
    <text evidence="7">The sequence shown here is derived from an EMBL/GenBank/DDBJ whole genome shotgun (WGS) entry which is preliminary data.</text>
</comment>
<keyword evidence="8" id="KW-1185">Reference proteome</keyword>
<dbReference type="InterPro" id="IPR010998">
    <property type="entry name" value="Integrase_recombinase_N"/>
</dbReference>
<dbReference type="PANTHER" id="PTHR30349:SF81">
    <property type="entry name" value="TYROSINE RECOMBINASE XERC"/>
    <property type="match status" value="1"/>
</dbReference>
<evidence type="ECO:0000313" key="7">
    <source>
        <dbReference type="EMBL" id="EIW18317.1"/>
    </source>
</evidence>
<dbReference type="InterPro" id="IPR044068">
    <property type="entry name" value="CB"/>
</dbReference>
<dbReference type="Proteomes" id="UP000004324">
    <property type="component" value="Unassembled WGS sequence"/>
</dbReference>
<sequence length="339" mass="38443">MKTSSISSYITNFLSVYLPTQRNVSQNTIFSYCDAFRLFLTYCRDQRGIAPERFSIEQFDSSLVGGFLGWLETERGCGVSTRNQRQAAIQSFSRYVLVEAPQYMTACQKILQIPIKKKPHPTVHYLTTNDMQLLLSLPDTAKRSGKRDLVLLSVLYDTGARVQENADLTIRDIRLDVPAHVHLTGKGRKSRDIPLLSQTANLIKEYLDEYHLNTRENLSHPLFKNRHGNQLTRSGIAYILKKYAVTVSKQSPLMSQNITPHTLRHTKAMHLLQAGVHLVYIRDILGHVDVATTGIYAKADTEMKRKALEKVGSIIPVDGPSWSKDAELINWLKNFGKNK</sequence>
<evidence type="ECO:0000256" key="3">
    <source>
        <dbReference type="ARBA" id="ARBA00023172"/>
    </source>
</evidence>
<name>I9AZM3_9FIRM</name>
<dbReference type="GO" id="GO:0015074">
    <property type="term" value="P:DNA integration"/>
    <property type="evidence" value="ECO:0007669"/>
    <property type="project" value="UniProtKB-KW"/>
</dbReference>
<dbReference type="EMBL" id="AKVJ01000027">
    <property type="protein sequence ID" value="EIW18317.1"/>
    <property type="molecule type" value="Genomic_DNA"/>
</dbReference>